<protein>
    <recommendedName>
        <fullName evidence="7">EGF-like domain-containing protein</fullName>
    </recommendedName>
</protein>
<feature type="disulfide bond" evidence="5">
    <location>
        <begin position="181"/>
        <end position="198"/>
    </location>
</feature>
<dbReference type="PANTHER" id="PTHR12916">
    <property type="entry name" value="CYTOCHROME C OXIDASE POLYPEPTIDE VIC-2"/>
    <property type="match status" value="1"/>
</dbReference>
<feature type="disulfide bond" evidence="5">
    <location>
        <begin position="200"/>
        <end position="209"/>
    </location>
</feature>
<dbReference type="FunFam" id="2.10.25.10:FF:000095">
    <property type="entry name" value="Notch, isoform B"/>
    <property type="match status" value="1"/>
</dbReference>
<keyword evidence="9" id="KW-1185">Reference proteome</keyword>
<accession>A0AAN5CMM9</accession>
<evidence type="ECO:0000256" key="3">
    <source>
        <dbReference type="ARBA" id="ARBA00022737"/>
    </source>
</evidence>
<organism evidence="8 9">
    <name type="scientific">Pristionchus mayeri</name>
    <dbReference type="NCBI Taxonomy" id="1317129"/>
    <lineage>
        <taxon>Eukaryota</taxon>
        <taxon>Metazoa</taxon>
        <taxon>Ecdysozoa</taxon>
        <taxon>Nematoda</taxon>
        <taxon>Chromadorea</taxon>
        <taxon>Rhabditida</taxon>
        <taxon>Rhabditina</taxon>
        <taxon>Diplogasteromorpha</taxon>
        <taxon>Diplogasteroidea</taxon>
        <taxon>Neodiplogasteridae</taxon>
        <taxon>Pristionchus</taxon>
    </lineage>
</organism>
<feature type="chain" id="PRO_5042955552" description="EGF-like domain-containing protein" evidence="6">
    <location>
        <begin position="17"/>
        <end position="273"/>
    </location>
</feature>
<feature type="domain" description="EGF-like" evidence="7">
    <location>
        <begin position="95"/>
        <end position="131"/>
    </location>
</feature>
<feature type="disulfide bond" evidence="5">
    <location>
        <begin position="160"/>
        <end position="169"/>
    </location>
</feature>
<dbReference type="SMART" id="SM00179">
    <property type="entry name" value="EGF_CA"/>
    <property type="match status" value="2"/>
</dbReference>
<evidence type="ECO:0000256" key="1">
    <source>
        <dbReference type="ARBA" id="ARBA00022536"/>
    </source>
</evidence>
<evidence type="ECO:0000256" key="2">
    <source>
        <dbReference type="ARBA" id="ARBA00022729"/>
    </source>
</evidence>
<reference evidence="9" key="1">
    <citation type="submission" date="2022-10" db="EMBL/GenBank/DDBJ databases">
        <title>Genome assembly of Pristionchus species.</title>
        <authorList>
            <person name="Yoshida K."/>
            <person name="Sommer R.J."/>
        </authorList>
    </citation>
    <scope>NUCLEOTIDE SEQUENCE [LARGE SCALE GENOMIC DNA]</scope>
    <source>
        <strain evidence="9">RS5460</strain>
    </source>
</reference>
<dbReference type="PANTHER" id="PTHR12916:SF4">
    <property type="entry name" value="UNINFLATABLE, ISOFORM C"/>
    <property type="match status" value="1"/>
</dbReference>
<dbReference type="PROSITE" id="PS00022">
    <property type="entry name" value="EGF_1"/>
    <property type="match status" value="3"/>
</dbReference>
<evidence type="ECO:0000256" key="5">
    <source>
        <dbReference type="PROSITE-ProRule" id="PRU00076"/>
    </source>
</evidence>
<comment type="caution">
    <text evidence="5">Lacks conserved residue(s) required for the propagation of feature annotation.</text>
</comment>
<name>A0AAN5CMM9_9BILA</name>
<dbReference type="Pfam" id="PF00008">
    <property type="entry name" value="EGF"/>
    <property type="match status" value="1"/>
</dbReference>
<keyword evidence="3" id="KW-0677">Repeat</keyword>
<dbReference type="AlphaFoldDB" id="A0AAN5CMM9"/>
<dbReference type="InterPro" id="IPR000742">
    <property type="entry name" value="EGF"/>
</dbReference>
<evidence type="ECO:0000313" key="9">
    <source>
        <dbReference type="Proteomes" id="UP001328107"/>
    </source>
</evidence>
<dbReference type="Proteomes" id="UP001328107">
    <property type="component" value="Unassembled WGS sequence"/>
</dbReference>
<dbReference type="SUPFAM" id="SSF57196">
    <property type="entry name" value="EGF/Laminin"/>
    <property type="match status" value="2"/>
</dbReference>
<comment type="caution">
    <text evidence="8">The sequence shown here is derived from an EMBL/GenBank/DDBJ whole genome shotgun (WGS) entry which is preliminary data.</text>
</comment>
<feature type="non-terminal residue" evidence="8">
    <location>
        <position position="1"/>
    </location>
</feature>
<evidence type="ECO:0000256" key="4">
    <source>
        <dbReference type="ARBA" id="ARBA00023157"/>
    </source>
</evidence>
<gene>
    <name evidence="8" type="ORF">PMAYCL1PPCAC_17362</name>
</gene>
<keyword evidence="4 5" id="KW-1015">Disulfide bond</keyword>
<dbReference type="EMBL" id="BTRK01000004">
    <property type="protein sequence ID" value="GMR47167.1"/>
    <property type="molecule type" value="Genomic_DNA"/>
</dbReference>
<dbReference type="GO" id="GO:0005509">
    <property type="term" value="F:calcium ion binding"/>
    <property type="evidence" value="ECO:0007669"/>
    <property type="project" value="InterPro"/>
</dbReference>
<keyword evidence="2 6" id="KW-0732">Signal</keyword>
<keyword evidence="1 5" id="KW-0245">EGF-like domain</keyword>
<feature type="non-terminal residue" evidence="8">
    <location>
        <position position="273"/>
    </location>
</feature>
<evidence type="ECO:0000313" key="8">
    <source>
        <dbReference type="EMBL" id="GMR47167.1"/>
    </source>
</evidence>
<dbReference type="SMART" id="SM00181">
    <property type="entry name" value="EGF"/>
    <property type="match status" value="3"/>
</dbReference>
<proteinExistence type="predicted"/>
<evidence type="ECO:0000256" key="6">
    <source>
        <dbReference type="SAM" id="SignalP"/>
    </source>
</evidence>
<dbReference type="PROSITE" id="PS50026">
    <property type="entry name" value="EGF_3"/>
    <property type="match status" value="3"/>
</dbReference>
<feature type="disulfide bond" evidence="5">
    <location>
        <begin position="121"/>
        <end position="130"/>
    </location>
</feature>
<dbReference type="InterPro" id="IPR001881">
    <property type="entry name" value="EGF-like_Ca-bd_dom"/>
</dbReference>
<feature type="signal peptide" evidence="6">
    <location>
        <begin position="1"/>
        <end position="16"/>
    </location>
</feature>
<feature type="domain" description="EGF-like" evidence="7">
    <location>
        <begin position="134"/>
        <end position="170"/>
    </location>
</feature>
<dbReference type="Gene3D" id="2.10.25.10">
    <property type="entry name" value="Laminin"/>
    <property type="match status" value="3"/>
</dbReference>
<dbReference type="PROSITE" id="PS01186">
    <property type="entry name" value="EGF_2"/>
    <property type="match status" value="2"/>
</dbReference>
<dbReference type="PRINTS" id="PR00010">
    <property type="entry name" value="EGFBLOOD"/>
</dbReference>
<feature type="domain" description="EGF-like" evidence="7">
    <location>
        <begin position="172"/>
        <end position="210"/>
    </location>
</feature>
<evidence type="ECO:0000259" key="7">
    <source>
        <dbReference type="PROSITE" id="PS50026"/>
    </source>
</evidence>
<sequence length="273" mass="28732">LLLLISFFTPSQSAAAAPKATTTTTTTTSTTTTTTQAPTTTTVYVSPCDLKAYDCDIGYCPKNKQIESTCSCTQCTCPTICQTGQFCQSLSSACDPCLKPSPCPSANYTCNSSTGTKVCTCAPGFTGVNCEFETGNLCQSYPCLNGGTCTGNATEYSCACPTGYRGTQCQTTGNPCSGVTCQNGGRCITVLDDTRGVCNCTENWQGASCEEANRLRTCGSSCTGVCYKPTASLNNTALFTQHTDDPMTVDKCKQIMMDEPSAEFFIIAGSICY</sequence>